<sequence length="385" mass="44186">MYSRFLIQQQSKSLKLCCSININSVYSYSSTNNFGSSTPHRTRAKRYINNNDQLSTITTTSTKSSTSPKQINTNIDRDIFNYATSSPLNSHHTQHHLTRLNPIISSLSNDDHIIVSANQQHQEGDFKIDKQSLAKQLSKFNIQFKDNIIPQAIIESLSQNTKQYSYSHLNRYFFLGNVIYNTNILEQLKNSGIEHETKAEYKSIIKGSYFLSKRCEIIGLSEFISGSMPSDQSKFKSFYLKHFHYRSLMQFVGALYQEQGLNVANEFIDKFILQSSAIQPEQYILEFPESIVLKKFYQYKIEPPHIIVSQPGGRCPIYRGSIVSGNKRLVETYGFDENEAKCHAFELLNTQCNSITSVLKLLMNDKPITDIDEDDNNVDSQQQQQ</sequence>
<dbReference type="GO" id="GO:0006396">
    <property type="term" value="P:RNA processing"/>
    <property type="evidence" value="ECO:0007669"/>
    <property type="project" value="InterPro"/>
</dbReference>
<dbReference type="GO" id="GO:0004525">
    <property type="term" value="F:ribonuclease III activity"/>
    <property type="evidence" value="ECO:0007669"/>
    <property type="project" value="InterPro"/>
</dbReference>
<organism evidence="1 2">
    <name type="scientific">Heterostelium pallidum (strain ATCC 26659 / Pp 5 / PN500)</name>
    <name type="common">Cellular slime mold</name>
    <name type="synonym">Polysphondylium pallidum</name>
    <dbReference type="NCBI Taxonomy" id="670386"/>
    <lineage>
        <taxon>Eukaryota</taxon>
        <taxon>Amoebozoa</taxon>
        <taxon>Evosea</taxon>
        <taxon>Eumycetozoa</taxon>
        <taxon>Dictyostelia</taxon>
        <taxon>Acytosteliales</taxon>
        <taxon>Acytosteliaceae</taxon>
        <taxon>Heterostelium</taxon>
    </lineage>
</organism>
<proteinExistence type="predicted"/>
<protein>
    <recommendedName>
        <fullName evidence="3">RNase III domain-containing protein</fullName>
    </recommendedName>
</protein>
<dbReference type="AlphaFoldDB" id="D3B9Z9"/>
<keyword evidence="2" id="KW-1185">Reference proteome</keyword>
<dbReference type="OMA" id="NEAKCHA"/>
<dbReference type="InParanoid" id="D3B9Z9"/>
<dbReference type="Proteomes" id="UP000001396">
    <property type="component" value="Unassembled WGS sequence"/>
</dbReference>
<dbReference type="Gene3D" id="1.10.1520.10">
    <property type="entry name" value="Ribonuclease III domain"/>
    <property type="match status" value="1"/>
</dbReference>
<evidence type="ECO:0008006" key="3">
    <source>
        <dbReference type="Google" id="ProtNLM"/>
    </source>
</evidence>
<dbReference type="EMBL" id="ADBJ01000025">
    <property type="protein sequence ID" value="EFA81386.1"/>
    <property type="molecule type" value="Genomic_DNA"/>
</dbReference>
<name>D3B9Z9_HETP5</name>
<dbReference type="InterPro" id="IPR036389">
    <property type="entry name" value="RNase_III_sf"/>
</dbReference>
<comment type="caution">
    <text evidence="1">The sequence shown here is derived from an EMBL/GenBank/DDBJ whole genome shotgun (WGS) entry which is preliminary data.</text>
</comment>
<gene>
    <name evidence="1" type="ORF">PPL_05371</name>
</gene>
<evidence type="ECO:0000313" key="1">
    <source>
        <dbReference type="EMBL" id="EFA81386.1"/>
    </source>
</evidence>
<accession>D3B9Z9</accession>
<reference evidence="1 2" key="1">
    <citation type="journal article" date="2011" name="Genome Res.">
        <title>Phylogeny-wide analysis of social amoeba genomes highlights ancient origins for complex intercellular communication.</title>
        <authorList>
            <person name="Heidel A.J."/>
            <person name="Lawal H.M."/>
            <person name="Felder M."/>
            <person name="Schilde C."/>
            <person name="Helps N.R."/>
            <person name="Tunggal B."/>
            <person name="Rivero F."/>
            <person name="John U."/>
            <person name="Schleicher M."/>
            <person name="Eichinger L."/>
            <person name="Platzer M."/>
            <person name="Noegel A.A."/>
            <person name="Schaap P."/>
            <person name="Gloeckner G."/>
        </authorList>
    </citation>
    <scope>NUCLEOTIDE SEQUENCE [LARGE SCALE GENOMIC DNA]</scope>
    <source>
        <strain evidence="2">ATCC 26659 / Pp 5 / PN500</strain>
    </source>
</reference>
<dbReference type="RefSeq" id="XP_020433504.1">
    <property type="nucleotide sequence ID" value="XM_020576255.1"/>
</dbReference>
<dbReference type="GeneID" id="31360856"/>
<evidence type="ECO:0000313" key="2">
    <source>
        <dbReference type="Proteomes" id="UP000001396"/>
    </source>
</evidence>
<dbReference type="FunCoup" id="D3B9Z9">
    <property type="interactions" value="805"/>
</dbReference>